<reference evidence="1 2" key="1">
    <citation type="submission" date="2023-01" db="EMBL/GenBank/DDBJ databases">
        <title>Thalassococcus onchidii sp. nov., isolated from a marine invertebrate from the South China Sea.</title>
        <authorList>
            <person name="Xu S."/>
            <person name="Liu Z."/>
            <person name="Xu Y."/>
        </authorList>
    </citation>
    <scope>NUCLEOTIDE SEQUENCE [LARGE SCALE GENOMIC DNA]</scope>
    <source>
        <strain evidence="1 2">KCTC 32084</strain>
    </source>
</reference>
<dbReference type="Proteomes" id="UP001210720">
    <property type="component" value="Unassembled WGS sequence"/>
</dbReference>
<proteinExistence type="predicted"/>
<sequence length="113" mass="13032">MQTIGEIIKDRNIDVKNGDIISQHRGFTQVPNFILVSKQVSVGAKLTYAMLLKYAWQDDYCYPGQERLADDIGVTTRSVVKFIKELQEADFIEVERRGQGRANRYILNLKPRK</sequence>
<dbReference type="SUPFAM" id="SSF46785">
    <property type="entry name" value="Winged helix' DNA-binding domain"/>
    <property type="match status" value="1"/>
</dbReference>
<organism evidence="1 2">
    <name type="scientific">Thalassococcus lentus</name>
    <dbReference type="NCBI Taxonomy" id="1210524"/>
    <lineage>
        <taxon>Bacteria</taxon>
        <taxon>Pseudomonadati</taxon>
        <taxon>Pseudomonadota</taxon>
        <taxon>Alphaproteobacteria</taxon>
        <taxon>Rhodobacterales</taxon>
        <taxon>Roseobacteraceae</taxon>
        <taxon>Thalassococcus</taxon>
    </lineage>
</organism>
<dbReference type="InterPro" id="IPR036388">
    <property type="entry name" value="WH-like_DNA-bd_sf"/>
</dbReference>
<protein>
    <submittedName>
        <fullName evidence="1">Helix-turn-helix domain-containing protein</fullName>
    </submittedName>
</protein>
<gene>
    <name evidence="1" type="ORF">PFY00_13375</name>
</gene>
<accession>A0ABT4XUW3</accession>
<dbReference type="RefSeq" id="WP_271433076.1">
    <property type="nucleotide sequence ID" value="NZ_JAQIOY010000004.1"/>
</dbReference>
<dbReference type="EMBL" id="JAQIOY010000004">
    <property type="protein sequence ID" value="MDA7425718.1"/>
    <property type="molecule type" value="Genomic_DNA"/>
</dbReference>
<evidence type="ECO:0000313" key="2">
    <source>
        <dbReference type="Proteomes" id="UP001210720"/>
    </source>
</evidence>
<dbReference type="InterPro" id="IPR036390">
    <property type="entry name" value="WH_DNA-bd_sf"/>
</dbReference>
<dbReference type="Gene3D" id="1.10.10.10">
    <property type="entry name" value="Winged helix-like DNA-binding domain superfamily/Winged helix DNA-binding domain"/>
    <property type="match status" value="1"/>
</dbReference>
<evidence type="ECO:0000313" key="1">
    <source>
        <dbReference type="EMBL" id="MDA7425718.1"/>
    </source>
</evidence>
<keyword evidence="2" id="KW-1185">Reference proteome</keyword>
<name>A0ABT4XUW3_9RHOB</name>
<comment type="caution">
    <text evidence="1">The sequence shown here is derived from an EMBL/GenBank/DDBJ whole genome shotgun (WGS) entry which is preliminary data.</text>
</comment>
<dbReference type="Pfam" id="PF13730">
    <property type="entry name" value="HTH_36"/>
    <property type="match status" value="1"/>
</dbReference>